<evidence type="ECO:0000256" key="1">
    <source>
        <dbReference type="ARBA" id="ARBA00010203"/>
    </source>
</evidence>
<dbReference type="Proteomes" id="UP000319322">
    <property type="component" value="Unassembled WGS sequence"/>
</dbReference>
<dbReference type="Gene3D" id="3.40.50.150">
    <property type="entry name" value="Vaccinia Virus protein VP39"/>
    <property type="match status" value="2"/>
</dbReference>
<evidence type="ECO:0000259" key="9">
    <source>
        <dbReference type="Pfam" id="PF01555"/>
    </source>
</evidence>
<dbReference type="PROSITE" id="PS00093">
    <property type="entry name" value="N4_MTASE"/>
    <property type="match status" value="1"/>
</dbReference>
<dbReference type="GO" id="GO:0003677">
    <property type="term" value="F:DNA binding"/>
    <property type="evidence" value="ECO:0007669"/>
    <property type="project" value="UniProtKB-KW"/>
</dbReference>
<comment type="catalytic activity">
    <reaction evidence="8">
        <text>a 2'-deoxycytidine in DNA + S-adenosyl-L-methionine = an N(4)-methyl-2'-deoxycytidine in DNA + S-adenosyl-L-homocysteine + H(+)</text>
        <dbReference type="Rhea" id="RHEA:16857"/>
        <dbReference type="Rhea" id="RHEA-COMP:11369"/>
        <dbReference type="Rhea" id="RHEA-COMP:13674"/>
        <dbReference type="ChEBI" id="CHEBI:15378"/>
        <dbReference type="ChEBI" id="CHEBI:57856"/>
        <dbReference type="ChEBI" id="CHEBI:59789"/>
        <dbReference type="ChEBI" id="CHEBI:85452"/>
        <dbReference type="ChEBI" id="CHEBI:137933"/>
        <dbReference type="EC" id="2.1.1.113"/>
    </reaction>
</comment>
<dbReference type="EMBL" id="VKGC01000003">
    <property type="protein sequence ID" value="TSA86226.1"/>
    <property type="molecule type" value="Genomic_DNA"/>
</dbReference>
<keyword evidence="4 10" id="KW-0808">Transferase</keyword>
<dbReference type="GO" id="GO:0032259">
    <property type="term" value="P:methylation"/>
    <property type="evidence" value="ECO:0007669"/>
    <property type="project" value="UniProtKB-KW"/>
</dbReference>
<keyword evidence="6" id="KW-0680">Restriction system</keyword>
<dbReference type="GO" id="GO:0009307">
    <property type="term" value="P:DNA restriction-modification system"/>
    <property type="evidence" value="ECO:0007669"/>
    <property type="project" value="UniProtKB-KW"/>
</dbReference>
<dbReference type="InterPro" id="IPR029063">
    <property type="entry name" value="SAM-dependent_MTases_sf"/>
</dbReference>
<evidence type="ECO:0000313" key="10">
    <source>
        <dbReference type="EMBL" id="TSA86226.1"/>
    </source>
</evidence>
<dbReference type="Pfam" id="PF01555">
    <property type="entry name" value="N6_N4_Mtase"/>
    <property type="match status" value="1"/>
</dbReference>
<evidence type="ECO:0000256" key="6">
    <source>
        <dbReference type="ARBA" id="ARBA00022747"/>
    </source>
</evidence>
<reference evidence="10" key="2">
    <citation type="submission" date="2019-07" db="EMBL/GenBank/DDBJ databases">
        <authorList>
            <person name="Papic B."/>
        </authorList>
    </citation>
    <scope>NUCLEOTIDE SEQUENCE [LARGE SCALE GENOMIC DNA]</scope>
    <source>
        <strain evidence="10">L8b</strain>
    </source>
</reference>
<evidence type="ECO:0000256" key="2">
    <source>
        <dbReference type="ARBA" id="ARBA00012185"/>
    </source>
</evidence>
<accession>A0A553V199</accession>
<keyword evidence="3 10" id="KW-0489">Methyltransferase</keyword>
<evidence type="ECO:0000256" key="7">
    <source>
        <dbReference type="ARBA" id="ARBA00023125"/>
    </source>
</evidence>
<dbReference type="EC" id="2.1.1.113" evidence="2"/>
<dbReference type="SUPFAM" id="SSF53335">
    <property type="entry name" value="S-adenosyl-L-methionine-dependent methyltransferases"/>
    <property type="match status" value="2"/>
</dbReference>
<dbReference type="RefSeq" id="WP_120948569.1">
    <property type="nucleotide sequence ID" value="NZ_QXQS01000014.1"/>
</dbReference>
<keyword evidence="7" id="KW-0238">DNA-binding</keyword>
<evidence type="ECO:0000256" key="3">
    <source>
        <dbReference type="ARBA" id="ARBA00022603"/>
    </source>
</evidence>
<proteinExistence type="inferred from homology"/>
<gene>
    <name evidence="10" type="ORF">FNE76_01715</name>
</gene>
<organism evidence="10 11">
    <name type="scientific">Helicobacter mehlei</name>
    <dbReference type="NCBI Taxonomy" id="2316080"/>
    <lineage>
        <taxon>Bacteria</taxon>
        <taxon>Pseudomonadati</taxon>
        <taxon>Campylobacterota</taxon>
        <taxon>Epsilonproteobacteria</taxon>
        <taxon>Campylobacterales</taxon>
        <taxon>Helicobacteraceae</taxon>
        <taxon>Helicobacter</taxon>
    </lineage>
</organism>
<comment type="similarity">
    <text evidence="1">Belongs to the N(4)/N(6)-methyltransferase family. N(4) subfamily.</text>
</comment>
<dbReference type="InterPro" id="IPR002941">
    <property type="entry name" value="DNA_methylase_N4/N6"/>
</dbReference>
<dbReference type="GO" id="GO:0008170">
    <property type="term" value="F:N-methyltransferase activity"/>
    <property type="evidence" value="ECO:0007669"/>
    <property type="project" value="InterPro"/>
</dbReference>
<reference evidence="10" key="1">
    <citation type="submission" date="2019-07" db="EMBL/GenBank/DDBJ databases">
        <title>Helicobacter labacensis sp. nov., Helicobacter mehlei sp. nov. and Helicobacter vulpis sp. nov., isolated from gastric mucosa of red fox (Vulpis vulpis).</title>
        <authorList>
            <person name="Kusar D."/>
            <person name="Gruntar I."/>
            <person name="Pate M."/>
            <person name="Zajc U."/>
            <person name="Ocepek M."/>
        </authorList>
    </citation>
    <scope>NUCLEOTIDE SEQUENCE [LARGE SCALE GENOMIC DNA]</scope>
    <source>
        <strain evidence="10">L8b</strain>
    </source>
</reference>
<dbReference type="InterPro" id="IPR017985">
    <property type="entry name" value="MeTrfase_CN4_CS"/>
</dbReference>
<keyword evidence="5" id="KW-0949">S-adenosyl-L-methionine</keyword>
<dbReference type="AlphaFoldDB" id="A0A553V199"/>
<evidence type="ECO:0000313" key="11">
    <source>
        <dbReference type="Proteomes" id="UP000319322"/>
    </source>
</evidence>
<comment type="caution">
    <text evidence="10">The sequence shown here is derived from an EMBL/GenBank/DDBJ whole genome shotgun (WGS) entry which is preliminary data.</text>
</comment>
<evidence type="ECO:0000256" key="5">
    <source>
        <dbReference type="ARBA" id="ARBA00022691"/>
    </source>
</evidence>
<evidence type="ECO:0000256" key="4">
    <source>
        <dbReference type="ARBA" id="ARBA00022679"/>
    </source>
</evidence>
<name>A0A553V199_9HELI</name>
<sequence>MQSSCIEAYKTYKQRSYKEFSKIHSMASYLAMFPPVLPHSFITRYSQENDLVYDPFAGRGTAPFEACRMGRIGIGNDLSPLAFCLIKAKTNIPKISKIKKRLNDLARHYQPPDIAGVDMDIRMLFDENLTLPQLVYLKQSLKLSRPVDNFIMATLAGIMHGKHRKDGTSIYCSIDMPNTFSMSANYIRGFVAKHGLKKLRQDVFQSLEYRIDSLFAPAKYPQQDMSRYQRGYCFNADAIKCSQKVVKKYGKNSITLIITSPPYLKNISYGKYNWIRFWLFKKDFEGFKQNQYRLEGLKDNLTFEKYAHYLQELFNSWAEVLKPGGRAVVVIGDLHALNLAQKTWDWIQAHGGCALHLEEILEDQAKSNAKTTRIWGAKKGQATKTDRILILKKEL</sequence>
<feature type="domain" description="DNA methylase N-4/N-6" evidence="9">
    <location>
        <begin position="20"/>
        <end position="79"/>
    </location>
</feature>
<evidence type="ECO:0000256" key="8">
    <source>
        <dbReference type="ARBA" id="ARBA00049120"/>
    </source>
</evidence>
<dbReference type="GO" id="GO:0015667">
    <property type="term" value="F:site-specific DNA-methyltransferase (cytosine-N4-specific) activity"/>
    <property type="evidence" value="ECO:0007669"/>
    <property type="project" value="UniProtKB-EC"/>
</dbReference>
<keyword evidence="11" id="KW-1185">Reference proteome</keyword>
<protein>
    <recommendedName>
        <fullName evidence="2">site-specific DNA-methyltransferase (cytosine-N(4)-specific)</fullName>
        <ecNumber evidence="2">2.1.1.113</ecNumber>
    </recommendedName>
</protein>